<evidence type="ECO:0000313" key="3">
    <source>
        <dbReference type="EMBL" id="KAK8835550.1"/>
    </source>
</evidence>
<protein>
    <submittedName>
        <fullName evidence="3">Hsp70 nucleotide exchange factor fes1</fullName>
    </submittedName>
</protein>
<dbReference type="Proteomes" id="UP001470230">
    <property type="component" value="Unassembled WGS sequence"/>
</dbReference>
<dbReference type="PANTHER" id="PTHR19316">
    <property type="entry name" value="PROTEIN FOLDING REGULATOR"/>
    <property type="match status" value="1"/>
</dbReference>
<dbReference type="PANTHER" id="PTHR19316:SF18">
    <property type="entry name" value="HSP70-BINDING PROTEIN 1"/>
    <property type="match status" value="1"/>
</dbReference>
<proteinExistence type="predicted"/>
<evidence type="ECO:0000313" key="4">
    <source>
        <dbReference type="Proteomes" id="UP001470230"/>
    </source>
</evidence>
<accession>A0ABR2GQN6</accession>
<evidence type="ECO:0000256" key="1">
    <source>
        <dbReference type="ARBA" id="ARBA00022737"/>
    </source>
</evidence>
<name>A0ABR2GQN6_9EUKA</name>
<dbReference type="InterPro" id="IPR013918">
    <property type="entry name" value="Nucleotide_exch_fac_Fes1"/>
</dbReference>
<keyword evidence="4" id="KW-1185">Reference proteome</keyword>
<sequence length="259" mass="30459">MNPINNNQKREEPTALPPNEKELLKWAIEHSEDMSNIRNDHLMSHEEFKEMWNDLCPDTVEQLKSNIKIIQSNPNDDEMYLALDKTLFIVEDIDAADWFVDLKGYDAIIPHIDNPNSEIRMAVAWIISITLQNNPKVQKKFYDQIGLQIPLKSLSIEKDEKPAIRKLSLISNAIRGSNELREQFYKLDGLKILMNACQRFKPFYFRFCWLIGAILDEDEKSDLEKMKNNKVKQFLIQHKDIIDDNEMYTNVISRLKYIN</sequence>
<dbReference type="InterPro" id="IPR011989">
    <property type="entry name" value="ARM-like"/>
</dbReference>
<evidence type="ECO:0000259" key="2">
    <source>
        <dbReference type="Pfam" id="PF08609"/>
    </source>
</evidence>
<dbReference type="SUPFAM" id="SSF48371">
    <property type="entry name" value="ARM repeat"/>
    <property type="match status" value="1"/>
</dbReference>
<keyword evidence="1" id="KW-0677">Repeat</keyword>
<dbReference type="Pfam" id="PF08609">
    <property type="entry name" value="Fes1"/>
    <property type="match status" value="1"/>
</dbReference>
<feature type="domain" description="Nucleotide exchange factor Fes1" evidence="2">
    <location>
        <begin position="21"/>
        <end position="96"/>
    </location>
</feature>
<gene>
    <name evidence="3" type="ORF">M9Y10_042436</name>
</gene>
<dbReference type="Gene3D" id="1.25.10.10">
    <property type="entry name" value="Leucine-rich Repeat Variant"/>
    <property type="match status" value="1"/>
</dbReference>
<comment type="caution">
    <text evidence="3">The sequence shown here is derived from an EMBL/GenBank/DDBJ whole genome shotgun (WGS) entry which is preliminary data.</text>
</comment>
<dbReference type="EMBL" id="JAPFFF010000079">
    <property type="protein sequence ID" value="KAK8835550.1"/>
    <property type="molecule type" value="Genomic_DNA"/>
</dbReference>
<dbReference type="InterPro" id="IPR050693">
    <property type="entry name" value="Hsp70_NEF-Inhibitors"/>
</dbReference>
<dbReference type="InterPro" id="IPR016024">
    <property type="entry name" value="ARM-type_fold"/>
</dbReference>
<reference evidence="3 4" key="1">
    <citation type="submission" date="2024-04" db="EMBL/GenBank/DDBJ databases">
        <title>Tritrichomonas musculus Genome.</title>
        <authorList>
            <person name="Alves-Ferreira E."/>
            <person name="Grigg M."/>
            <person name="Lorenzi H."/>
            <person name="Galac M."/>
        </authorList>
    </citation>
    <scope>NUCLEOTIDE SEQUENCE [LARGE SCALE GENOMIC DNA]</scope>
    <source>
        <strain evidence="3 4">EAF2021</strain>
    </source>
</reference>
<organism evidence="3 4">
    <name type="scientific">Tritrichomonas musculus</name>
    <dbReference type="NCBI Taxonomy" id="1915356"/>
    <lineage>
        <taxon>Eukaryota</taxon>
        <taxon>Metamonada</taxon>
        <taxon>Parabasalia</taxon>
        <taxon>Tritrichomonadida</taxon>
        <taxon>Tritrichomonadidae</taxon>
        <taxon>Tritrichomonas</taxon>
    </lineage>
</organism>